<accession>A0A386PQA4</accession>
<keyword evidence="1" id="KW-0812">Transmembrane</keyword>
<dbReference type="AlphaFoldDB" id="A0A386PQA4"/>
<dbReference type="Pfam" id="PF06028">
    <property type="entry name" value="DUF915"/>
    <property type="match status" value="1"/>
</dbReference>
<keyword evidence="2" id="KW-0378">Hydrolase</keyword>
<protein>
    <submittedName>
        <fullName evidence="2">Alpha/beta hydrolase</fullName>
    </submittedName>
</protein>
<dbReference type="SUPFAM" id="SSF53474">
    <property type="entry name" value="alpha/beta-Hydrolases"/>
    <property type="match status" value="1"/>
</dbReference>
<proteinExistence type="predicted"/>
<reference evidence="3" key="1">
    <citation type="submission" date="2018-08" db="EMBL/GenBank/DDBJ databases">
        <title>Genome of Lactobacillus sp. HBUAS52074.</title>
        <authorList>
            <person name="Guo Z."/>
            <person name="Zhang Z.D."/>
        </authorList>
    </citation>
    <scope>NUCLEOTIDE SEQUENCE [LARGE SCALE GENOMIC DNA]</scope>
    <source>
        <strain evidence="3">HBUAS52074</strain>
    </source>
</reference>
<keyword evidence="1" id="KW-0472">Membrane</keyword>
<dbReference type="Gene3D" id="3.40.50.1820">
    <property type="entry name" value="alpha/beta hydrolase"/>
    <property type="match status" value="1"/>
</dbReference>
<evidence type="ECO:0000313" key="2">
    <source>
        <dbReference type="EMBL" id="AYE38031.1"/>
    </source>
</evidence>
<name>A0A386PQA4_9LACO</name>
<dbReference type="EMBL" id="CP031933">
    <property type="protein sequence ID" value="AYE38031.1"/>
    <property type="molecule type" value="Genomic_DNA"/>
</dbReference>
<sequence length="270" mass="30662">MKQIFEDFRWIIVSSFIIILLLVSHNWAVKNKQELEQQHFSKMDPVIMIPGSNATQNRFDSLVTLLNKKSRRKHNLLKLTVQTNNEITYSGTTNLHGKHPVIVIAFADNQDGYSNIKKQAEWLRVALEQLIIRYHFNHFDALGHSNGGLIYTYFLEHDALGLGVRVQKFMTLGAPFNLNNQSITEQTQMLADFIKYRKNLPKSLEVTAVTGAQNYSTDGLVPVNSAAAEKYVFQEVVKNYTVVTVTGSNAEHSDLPQNPQVVDLVKKTLF</sequence>
<dbReference type="InterPro" id="IPR010315">
    <property type="entry name" value="DUF915_hydro-like"/>
</dbReference>
<dbReference type="Proteomes" id="UP000267208">
    <property type="component" value="Chromosome"/>
</dbReference>
<keyword evidence="3" id="KW-1185">Reference proteome</keyword>
<evidence type="ECO:0000256" key="1">
    <source>
        <dbReference type="SAM" id="Phobius"/>
    </source>
</evidence>
<dbReference type="InterPro" id="IPR029058">
    <property type="entry name" value="AB_hydrolase_fold"/>
</dbReference>
<organism evidence="2 3">
    <name type="scientific">Companilactobacillus zhachilii</name>
    <dbReference type="NCBI Taxonomy" id="2304606"/>
    <lineage>
        <taxon>Bacteria</taxon>
        <taxon>Bacillati</taxon>
        <taxon>Bacillota</taxon>
        <taxon>Bacilli</taxon>
        <taxon>Lactobacillales</taxon>
        <taxon>Lactobacillaceae</taxon>
        <taxon>Companilactobacillus</taxon>
    </lineage>
</organism>
<dbReference type="OrthoDB" id="2157689at2"/>
<evidence type="ECO:0000313" key="3">
    <source>
        <dbReference type="Proteomes" id="UP000267208"/>
    </source>
</evidence>
<keyword evidence="1" id="KW-1133">Transmembrane helix</keyword>
<dbReference type="KEGG" id="lzh:D1B17_05060"/>
<gene>
    <name evidence="2" type="ORF">D1B17_05060</name>
</gene>
<dbReference type="GO" id="GO:0016787">
    <property type="term" value="F:hydrolase activity"/>
    <property type="evidence" value="ECO:0007669"/>
    <property type="project" value="UniProtKB-KW"/>
</dbReference>
<feature type="transmembrane region" description="Helical" evidence="1">
    <location>
        <begin position="7"/>
        <end position="28"/>
    </location>
</feature>